<dbReference type="AlphaFoldDB" id="A0A1M6A340"/>
<dbReference type="EMBL" id="FQZE01000001">
    <property type="protein sequence ID" value="SHI30838.1"/>
    <property type="molecule type" value="Genomic_DNA"/>
</dbReference>
<accession>A0A1M6A340</accession>
<protein>
    <submittedName>
        <fullName evidence="1">Uncharacterized protein</fullName>
    </submittedName>
</protein>
<evidence type="ECO:0000313" key="2">
    <source>
        <dbReference type="Proteomes" id="UP000184050"/>
    </source>
</evidence>
<keyword evidence="2" id="KW-1185">Reference proteome</keyword>
<proteinExistence type="predicted"/>
<reference evidence="1 2" key="1">
    <citation type="submission" date="2016-11" db="EMBL/GenBank/DDBJ databases">
        <authorList>
            <person name="Jaros S."/>
            <person name="Januszkiewicz K."/>
            <person name="Wedrychowicz H."/>
        </authorList>
    </citation>
    <scope>NUCLEOTIDE SEQUENCE [LARGE SCALE GENOMIC DNA]</scope>
    <source>
        <strain evidence="1 2">DSM 27063</strain>
    </source>
</reference>
<dbReference type="RefSeq" id="WP_175552432.1">
    <property type="nucleotide sequence ID" value="NZ_FQZE01000001.1"/>
</dbReference>
<dbReference type="STRING" id="1168035.SAMN05444280_10141"/>
<evidence type="ECO:0000313" key="1">
    <source>
        <dbReference type="EMBL" id="SHI30838.1"/>
    </source>
</evidence>
<dbReference type="Proteomes" id="UP000184050">
    <property type="component" value="Unassembled WGS sequence"/>
</dbReference>
<name>A0A1M6A340_9BACT</name>
<gene>
    <name evidence="1" type="ORF">SAMN05444280_10141</name>
</gene>
<organism evidence="1 2">
    <name type="scientific">Tangfeifania diversioriginum</name>
    <dbReference type="NCBI Taxonomy" id="1168035"/>
    <lineage>
        <taxon>Bacteria</taxon>
        <taxon>Pseudomonadati</taxon>
        <taxon>Bacteroidota</taxon>
        <taxon>Bacteroidia</taxon>
        <taxon>Marinilabiliales</taxon>
        <taxon>Prolixibacteraceae</taxon>
        <taxon>Tangfeifania</taxon>
    </lineage>
</organism>
<sequence>MITHEEYIKANLVVESLIDKVNDSTPHYSEIMKKFLAASDIVEAYEEIYFSLNSR</sequence>